<evidence type="ECO:0000313" key="2">
    <source>
        <dbReference type="EMBL" id="NEN23594.1"/>
    </source>
</evidence>
<protein>
    <submittedName>
        <fullName evidence="2">DUF5103 domain-containing protein</fullName>
    </submittedName>
</protein>
<comment type="caution">
    <text evidence="2">The sequence shown here is derived from an EMBL/GenBank/DDBJ whole genome shotgun (WGS) entry which is preliminary data.</text>
</comment>
<dbReference type="RefSeq" id="WP_163284987.1">
    <property type="nucleotide sequence ID" value="NZ_JAAGVY010000013.1"/>
</dbReference>
<dbReference type="InterPro" id="IPR031345">
    <property type="entry name" value="T9SS_Plug_N"/>
</dbReference>
<dbReference type="AlphaFoldDB" id="A0A7K3WQ26"/>
<dbReference type="EMBL" id="JAAGVY010000013">
    <property type="protein sequence ID" value="NEN23594.1"/>
    <property type="molecule type" value="Genomic_DNA"/>
</dbReference>
<gene>
    <name evidence="2" type="ORF">G3O08_08780</name>
</gene>
<accession>A0A7K3WQ26</accession>
<sequence length="455" mass="52962">MNPTIRISIFFLATGLALSFCTTGKTIASGEKNSTGNEPKMGTASNFLEERSPPAQTYTNQIFDPKVKTMLLYTSKSELNPPIIQLNGTEQIILKFDDLGENARDMYYRFEHCTHDWKSSELHLLDYQEGYNTDFISDYQFSFNTIQPFTHYSLAFPNDRIQLTKSGNYVVKVYADDDEKQPILTARFMIVEPLATVSGTIKRPSVISERDYRQKVDINVNLNGVGTLNPYSEIELVVLQNNRLDNAIRGIKPSFIKGRELIYDFQSELTFDGINEFRNFDAKSVRYRSERVTEVDLMDNGYHIYLSPDIRRAFKQYSFDQDINGKLLIKNDDMQNAHLESDYVTVHFTMPVDAFLGNGDMYLFGQLSNWEMDDRFKMDYNPLDLRYEKSLKLKQGYYNYIYLWKYKSQESGTTELTEGNYFETENNYTILLYYKDRSTFSDRLVGYKVINTLKN</sequence>
<organism evidence="2 3">
    <name type="scientific">Cryomorpha ignava</name>
    <dbReference type="NCBI Taxonomy" id="101383"/>
    <lineage>
        <taxon>Bacteria</taxon>
        <taxon>Pseudomonadati</taxon>
        <taxon>Bacteroidota</taxon>
        <taxon>Flavobacteriia</taxon>
        <taxon>Flavobacteriales</taxon>
        <taxon>Cryomorphaceae</taxon>
        <taxon>Cryomorpha</taxon>
    </lineage>
</organism>
<feature type="domain" description="Type 9 secretion system plug protein N-terminal" evidence="1">
    <location>
        <begin position="67"/>
        <end position="192"/>
    </location>
</feature>
<evidence type="ECO:0000259" key="1">
    <source>
        <dbReference type="Pfam" id="PF17116"/>
    </source>
</evidence>
<reference evidence="2 3" key="1">
    <citation type="submission" date="2020-02" db="EMBL/GenBank/DDBJ databases">
        <title>Out from the shadows clarifying the taxonomy of the family Cryomorphaceae and related taxa by utilizing the GTDB taxonomic framework.</title>
        <authorList>
            <person name="Bowman J.P."/>
        </authorList>
    </citation>
    <scope>NUCLEOTIDE SEQUENCE [LARGE SCALE GENOMIC DNA]</scope>
    <source>
        <strain evidence="2 3">QSSC 1-22</strain>
    </source>
</reference>
<dbReference type="Proteomes" id="UP000486602">
    <property type="component" value="Unassembled WGS sequence"/>
</dbReference>
<keyword evidence="3" id="KW-1185">Reference proteome</keyword>
<evidence type="ECO:0000313" key="3">
    <source>
        <dbReference type="Proteomes" id="UP000486602"/>
    </source>
</evidence>
<dbReference type="Pfam" id="PF17116">
    <property type="entry name" value="T9SS_plug_1st"/>
    <property type="match status" value="1"/>
</dbReference>
<name>A0A7K3WQ26_9FLAO</name>
<proteinExistence type="predicted"/>